<evidence type="ECO:0000256" key="4">
    <source>
        <dbReference type="ARBA" id="ARBA00023136"/>
    </source>
</evidence>
<gene>
    <name evidence="8" type="ORF">PVAND_009279</name>
</gene>
<evidence type="ECO:0000256" key="5">
    <source>
        <dbReference type="SAM" id="MobiDB-lite"/>
    </source>
</evidence>
<keyword evidence="4 6" id="KW-0472">Membrane</keyword>
<dbReference type="Proteomes" id="UP001107558">
    <property type="component" value="Chromosome 1"/>
</dbReference>
<dbReference type="EMBL" id="JADBJN010000001">
    <property type="protein sequence ID" value="KAG5679734.1"/>
    <property type="molecule type" value="Genomic_DNA"/>
</dbReference>
<dbReference type="GO" id="GO:0140268">
    <property type="term" value="C:endoplasmic reticulum-plasma membrane contact site"/>
    <property type="evidence" value="ECO:0007669"/>
    <property type="project" value="TreeGrafter"/>
</dbReference>
<feature type="transmembrane region" description="Helical" evidence="6">
    <location>
        <begin position="611"/>
        <end position="631"/>
    </location>
</feature>
<dbReference type="PROSITE" id="PS51778">
    <property type="entry name" value="VAST"/>
    <property type="match status" value="1"/>
</dbReference>
<feature type="compositionally biased region" description="Low complexity" evidence="5">
    <location>
        <begin position="271"/>
        <end position="293"/>
    </location>
</feature>
<sequence>MKWNSWINGEKYRKKSVDDLISSSQDVLNQAISLTKRTPSPREKRKIDTSAENVVPDMRQSSTAVTTMITTNTNIDADAASTKSQDEVKKSQNMKLGEKAKKKSWYNVIYPSYKSRSEDFKKLFKLPEDERLLVDYSCAIQKDILVHGRMYVSSNFVCFHANIIVYETRFVLHWKDVKAISKEKVAKVIPNAILITTENEKYFLTSFTSRDKTYLMLFRLWQNALMNSPMNPQELWQWIHTCYGEQLGLTSDDDEDYIDPTNYEERENLNSADSEAKASSSSSSKLTNASSSIKVKKETNKSKNSSSSSSSLIILKPIETNLVTAIEPQPLKIQENLPTDMSGSSSESDSGNNKMDTFVNAECNSMHEGRQLVHTILPLSIDTVFGLLFHKSKFFTEFHKMRKTENLVQGDWEDQEDGTKKRVQKLTVAITQMVGPKSSHVTETQTLRACSVPGVLYSIDAISENAGIPYADSFYVQVHYCMKKSVDDSTVMSVHAQIKYKKSVWGVVKGFIEKNTWLGLEDFYDALSQALIAEYNIPPAKAKRRIRKSTSSHVGQILPNVNKLQIPFPSKQIHKEDIQLAKQTNIRGINQIEKSTINDNVSAVSIKQEKLSYIVIFLLITLITFNVILYFKLWKLEEYDSHDVLSKTSPKTTNDWMKLLTLQEKLHVKEMREWHEVIQSAIELLKKTENSLVDLQNLILTFRSKSNNNENYGSANQ</sequence>
<feature type="domain" description="VASt" evidence="7">
    <location>
        <begin position="368"/>
        <end position="539"/>
    </location>
</feature>
<dbReference type="PANTHER" id="PTHR23319">
    <property type="entry name" value="GRAM DOMAIN CONTAINING 1B, ISOFORM E"/>
    <property type="match status" value="1"/>
</dbReference>
<keyword evidence="3 6" id="KW-1133">Transmembrane helix</keyword>
<dbReference type="CDD" id="cd13220">
    <property type="entry name" value="PH-GRAM_GRAMDC"/>
    <property type="match status" value="1"/>
</dbReference>
<feature type="region of interest" description="Disordered" evidence="5">
    <location>
        <begin position="254"/>
        <end position="308"/>
    </location>
</feature>
<dbReference type="SMART" id="SM00568">
    <property type="entry name" value="GRAM"/>
    <property type="match status" value="1"/>
</dbReference>
<dbReference type="InterPro" id="IPR004182">
    <property type="entry name" value="GRAM"/>
</dbReference>
<dbReference type="AlphaFoldDB" id="A0A9J6CDL6"/>
<keyword evidence="2 6" id="KW-0812">Transmembrane</keyword>
<evidence type="ECO:0000259" key="7">
    <source>
        <dbReference type="PROSITE" id="PS51778"/>
    </source>
</evidence>
<dbReference type="OrthoDB" id="2162691at2759"/>
<evidence type="ECO:0000313" key="8">
    <source>
        <dbReference type="EMBL" id="KAG5679734.1"/>
    </source>
</evidence>
<comment type="caution">
    <text evidence="8">The sequence shown here is derived from an EMBL/GenBank/DDBJ whole genome shotgun (WGS) entry which is preliminary data.</text>
</comment>
<dbReference type="GO" id="GO:0005789">
    <property type="term" value="C:endoplasmic reticulum membrane"/>
    <property type="evidence" value="ECO:0007669"/>
    <property type="project" value="TreeGrafter"/>
</dbReference>
<proteinExistence type="predicted"/>
<evidence type="ECO:0000256" key="2">
    <source>
        <dbReference type="ARBA" id="ARBA00022692"/>
    </source>
</evidence>
<evidence type="ECO:0000256" key="6">
    <source>
        <dbReference type="SAM" id="Phobius"/>
    </source>
</evidence>
<dbReference type="GO" id="GO:0120015">
    <property type="term" value="F:sterol transfer activity"/>
    <property type="evidence" value="ECO:0007669"/>
    <property type="project" value="TreeGrafter"/>
</dbReference>
<dbReference type="Pfam" id="PF02893">
    <property type="entry name" value="GRAM"/>
    <property type="match status" value="1"/>
</dbReference>
<reference evidence="8" key="1">
    <citation type="submission" date="2021-03" db="EMBL/GenBank/DDBJ databases">
        <title>Chromosome level genome of the anhydrobiotic midge Polypedilum vanderplanki.</title>
        <authorList>
            <person name="Yoshida Y."/>
            <person name="Kikawada T."/>
            <person name="Gusev O."/>
        </authorList>
    </citation>
    <scope>NUCLEOTIDE SEQUENCE</scope>
    <source>
        <strain evidence="8">NIAS01</strain>
        <tissue evidence="8">Whole body or cell culture</tissue>
    </source>
</reference>
<dbReference type="GO" id="GO:0005886">
    <property type="term" value="C:plasma membrane"/>
    <property type="evidence" value="ECO:0007669"/>
    <property type="project" value="TreeGrafter"/>
</dbReference>
<organism evidence="8 9">
    <name type="scientific">Polypedilum vanderplanki</name>
    <name type="common">Sleeping chironomid midge</name>
    <dbReference type="NCBI Taxonomy" id="319348"/>
    <lineage>
        <taxon>Eukaryota</taxon>
        <taxon>Metazoa</taxon>
        <taxon>Ecdysozoa</taxon>
        <taxon>Arthropoda</taxon>
        <taxon>Hexapoda</taxon>
        <taxon>Insecta</taxon>
        <taxon>Pterygota</taxon>
        <taxon>Neoptera</taxon>
        <taxon>Endopterygota</taxon>
        <taxon>Diptera</taxon>
        <taxon>Nematocera</taxon>
        <taxon>Chironomoidea</taxon>
        <taxon>Chironomidae</taxon>
        <taxon>Chironominae</taxon>
        <taxon>Polypedilum</taxon>
        <taxon>Polypedilum</taxon>
    </lineage>
</organism>
<accession>A0A9J6CDL6</accession>
<evidence type="ECO:0000256" key="3">
    <source>
        <dbReference type="ARBA" id="ARBA00022989"/>
    </source>
</evidence>
<evidence type="ECO:0000256" key="1">
    <source>
        <dbReference type="ARBA" id="ARBA00004167"/>
    </source>
</evidence>
<comment type="subcellular location">
    <subcellularLocation>
        <location evidence="1">Membrane</location>
        <topology evidence="1">Single-pass membrane protein</topology>
    </subcellularLocation>
</comment>
<dbReference type="PANTHER" id="PTHR23319:SF4">
    <property type="entry name" value="GRAM DOMAIN CONTAINING 1B, ISOFORM E"/>
    <property type="match status" value="1"/>
</dbReference>
<feature type="compositionally biased region" description="Low complexity" evidence="5">
    <location>
        <begin position="342"/>
        <end position="351"/>
    </location>
</feature>
<dbReference type="InterPro" id="IPR031968">
    <property type="entry name" value="VASt"/>
</dbReference>
<protein>
    <recommendedName>
        <fullName evidence="7">VASt domain-containing protein</fullName>
    </recommendedName>
</protein>
<dbReference type="GO" id="GO:0032366">
    <property type="term" value="P:intracellular sterol transport"/>
    <property type="evidence" value="ECO:0007669"/>
    <property type="project" value="TreeGrafter"/>
</dbReference>
<dbReference type="InterPro" id="IPR011993">
    <property type="entry name" value="PH-like_dom_sf"/>
</dbReference>
<keyword evidence="9" id="KW-1185">Reference proteome</keyword>
<name>A0A9J6CDL6_POLVA</name>
<dbReference type="Pfam" id="PF16016">
    <property type="entry name" value="VASt"/>
    <property type="match status" value="1"/>
</dbReference>
<feature type="region of interest" description="Disordered" evidence="5">
    <location>
        <begin position="331"/>
        <end position="352"/>
    </location>
</feature>
<dbReference type="GO" id="GO:0032934">
    <property type="term" value="F:sterol binding"/>
    <property type="evidence" value="ECO:0007669"/>
    <property type="project" value="TreeGrafter"/>
</dbReference>
<evidence type="ECO:0000313" key="9">
    <source>
        <dbReference type="Proteomes" id="UP001107558"/>
    </source>
</evidence>
<dbReference type="Gene3D" id="2.30.29.30">
    <property type="entry name" value="Pleckstrin-homology domain (PH domain)/Phosphotyrosine-binding domain (PTB)"/>
    <property type="match status" value="1"/>
</dbReference>
<dbReference type="InterPro" id="IPR051482">
    <property type="entry name" value="Cholesterol_transport"/>
</dbReference>